<feature type="compositionally biased region" description="Polar residues" evidence="7">
    <location>
        <begin position="570"/>
        <end position="590"/>
    </location>
</feature>
<dbReference type="AlphaFoldDB" id="A0ABD2GHV2"/>
<dbReference type="InterPro" id="IPR039398">
    <property type="entry name" value="Deltex_fam"/>
</dbReference>
<proteinExistence type="predicted"/>
<comment type="catalytic activity">
    <reaction evidence="1">
        <text>S-ubiquitinyl-[E2 ubiquitin-conjugating enzyme]-L-cysteine + [acceptor protein]-L-lysine = [E2 ubiquitin-conjugating enzyme]-L-cysteine + N(6)-ubiquitinyl-[acceptor protein]-L-lysine.</text>
        <dbReference type="EC" id="2.3.2.27"/>
    </reaction>
</comment>
<keyword evidence="10" id="KW-1185">Reference proteome</keyword>
<reference evidence="9 10" key="1">
    <citation type="journal article" date="2022" name="G3 (Bethesda)">
        <title>Evaluating Illumina-, Nanopore-, and PacBio-based genome assembly strategies with the bald notothen, Trematomus borchgrevinki.</title>
        <authorList>
            <person name="Rayamajhi N."/>
            <person name="Cheng C.C."/>
            <person name="Catchen J.M."/>
        </authorList>
    </citation>
    <scope>NUCLEOTIDE SEQUENCE [LARGE SCALE GENOMIC DNA]</scope>
    <source>
        <strain evidence="9">AGRC-2024</strain>
    </source>
</reference>
<evidence type="ECO:0000259" key="8">
    <source>
        <dbReference type="PROSITE" id="PS50102"/>
    </source>
</evidence>
<feature type="compositionally biased region" description="Basic and acidic residues" evidence="7">
    <location>
        <begin position="894"/>
        <end position="925"/>
    </location>
</feature>
<dbReference type="PANTHER" id="PTHR12622">
    <property type="entry name" value="DELTEX-RELATED"/>
    <property type="match status" value="1"/>
</dbReference>
<feature type="compositionally biased region" description="Basic and acidic residues" evidence="7">
    <location>
        <begin position="190"/>
        <end position="206"/>
    </location>
</feature>
<evidence type="ECO:0000256" key="7">
    <source>
        <dbReference type="SAM" id="MobiDB-lite"/>
    </source>
</evidence>
<dbReference type="EC" id="2.3.2.27" evidence="3"/>
<evidence type="ECO:0000256" key="1">
    <source>
        <dbReference type="ARBA" id="ARBA00000900"/>
    </source>
</evidence>
<keyword evidence="5" id="KW-0479">Metal-binding</keyword>
<name>A0ABD2GHV2_PAGBO</name>
<feature type="region of interest" description="Disordered" evidence="7">
    <location>
        <begin position="869"/>
        <end position="925"/>
    </location>
</feature>
<keyword evidence="4" id="KW-0808">Transferase</keyword>
<evidence type="ECO:0000313" key="9">
    <source>
        <dbReference type="EMBL" id="KAL3053405.1"/>
    </source>
</evidence>
<dbReference type="Pfam" id="PF07292">
    <property type="entry name" value="NID"/>
    <property type="match status" value="1"/>
</dbReference>
<feature type="region of interest" description="Disordered" evidence="7">
    <location>
        <begin position="516"/>
        <end position="612"/>
    </location>
</feature>
<evidence type="ECO:0000256" key="3">
    <source>
        <dbReference type="ARBA" id="ARBA00012483"/>
    </source>
</evidence>
<evidence type="ECO:0000256" key="5">
    <source>
        <dbReference type="ARBA" id="ARBA00022723"/>
    </source>
</evidence>
<dbReference type="InterPro" id="IPR039396">
    <property type="entry name" value="Deltex_C"/>
</dbReference>
<feature type="compositionally biased region" description="Polar residues" evidence="7">
    <location>
        <begin position="522"/>
        <end position="535"/>
    </location>
</feature>
<dbReference type="Gene3D" id="3.30.390.130">
    <property type="match status" value="1"/>
</dbReference>
<dbReference type="EMBL" id="JBIYXZ010002078">
    <property type="protein sequence ID" value="KAL3053405.1"/>
    <property type="molecule type" value="Genomic_DNA"/>
</dbReference>
<dbReference type="InterPro" id="IPR000504">
    <property type="entry name" value="RRM_dom"/>
</dbReference>
<evidence type="ECO:0000313" key="10">
    <source>
        <dbReference type="Proteomes" id="UP001619887"/>
    </source>
</evidence>
<comment type="pathway">
    <text evidence="2">Protein modification; protein ubiquitination.</text>
</comment>
<dbReference type="PROSITE" id="PS50102">
    <property type="entry name" value="RRM"/>
    <property type="match status" value="1"/>
</dbReference>
<feature type="domain" description="RRM" evidence="8">
    <location>
        <begin position="3"/>
        <end position="88"/>
    </location>
</feature>
<reference evidence="9 10" key="2">
    <citation type="journal article" date="2024" name="G3 (Bethesda)">
        <title>The genome of the cryopelagic Antarctic bald notothen, Trematomus borchgrevinki.</title>
        <authorList>
            <person name="Rayamajhi N."/>
            <person name="Rivera-Colon A.G."/>
            <person name="Minhas B.F."/>
            <person name="Cheng C.C."/>
            <person name="Catchen J.M."/>
        </authorList>
    </citation>
    <scope>NUCLEOTIDE SEQUENCE [LARGE SCALE GENOMIC DNA]</scope>
    <source>
        <strain evidence="9">AGRC-2024</strain>
    </source>
</reference>
<accession>A0ABD2GHV2</accession>
<dbReference type="InterPro" id="IPR012677">
    <property type="entry name" value="Nucleotide-bd_a/b_plait_sf"/>
</dbReference>
<evidence type="ECO:0000256" key="4">
    <source>
        <dbReference type="ARBA" id="ARBA00022679"/>
    </source>
</evidence>
<feature type="compositionally biased region" description="Low complexity" evidence="7">
    <location>
        <begin position="544"/>
        <end position="569"/>
    </location>
</feature>
<keyword evidence="6" id="KW-0694">RNA-binding</keyword>
<evidence type="ECO:0000256" key="6">
    <source>
        <dbReference type="PROSITE-ProRule" id="PRU00176"/>
    </source>
</evidence>
<dbReference type="InterPro" id="IPR035979">
    <property type="entry name" value="RBD_domain_sf"/>
</dbReference>
<dbReference type="Pfam" id="PF18102">
    <property type="entry name" value="DTC"/>
    <property type="match status" value="1"/>
</dbReference>
<sequence length="1105" mass="120699">MAETVRVSGLPADIEDERLKDKLFIHFLRARNGGGEINSVTIVKATPISALITFEDSGVAQRVIEHCPHLLEVDGKKYKVVVIEHSESLDPDKVILRLSAIVDYSQLPGGLLALSSLHKSHPEIKISHDATEILCTLQGAFSKVQAALEQLLGHPGGPKSAENKDSGQPATRGSRSVQIAQKPQTLESEDLSRKSYKQREKREKVDLGMPYDENNSSSRKPLTPAGSGLENNDQIEGPVLQLPGHPTASGEDLSLILDADMFEYLKKHCRKEYQHILSQYSVDVVDMTNHGLTTLFLKVASGVEEGGEDQKRLKLARQAISSLYQENEKKIRRGQLSKNILSLRGGLQKAMEILSVRFPKLLLNEDDQNIYLIGTSSDVSEAKQFLLLDPVEVIGKKENVASLLKYPSYSGSSTHADEFKVPLTVSSSLDDRIEEDGWKAEGARKYKLAARFKDSGLAALGRRPTDFTLRGLSSPSRQPRLGPILGQNVLSETAGVSGESVPRALAQNTGGDILFRSGDALPSTSSMQNKTSLKSHSVDTRPKSLTSPLSTTSLSGGPPLPPAGSGSTLKRASSFSGSPQQQKAQVMSQKSQDDSGKPTVRARGRSSSFSNQTGRDKLEVYNAEITVSFVMWKYIKEAFRTRVEDLTSDVQMKEIGSGGISNLTVTLRGANSSKVSSCLLGLQKLVDSVSVDFYVQQLRLSELGITDTADETLEACCAEVRSRFKKVQLQIVKESLFLLGPETLCSQVAASLLEVFTGDSAQIPEQHDFSGPSTFNGNPSTFLQMNEDQNTNLRCYSYPQVMLNNPTGKANGTDSQERTANHRSDIFETDIMNGAISQPSVRKDPVIKEIVKIVNTLEIDGQRTETFVNHSKAGNDRPVSHVNDVESTTTPADEDLHKQERTVHSKQEDSVQQRQTKIPDTEEPRSNPEGCVCVCGESEMLMKTKCGAAFCSKCLDVVHAHCRVCHKQTSQGIKGEMTICRKNISVPGHTKDSAIKITYVIPDGIQGEDHPSPGEPFQGGTFEAYLPDSENMRKLVPRLKKAFNQGLTFTVTGKDTEARVAWDGIPHKTTVHGGKSANGYPDSTYLTRLSEVLASNGIEEQPAKS</sequence>
<comment type="caution">
    <text evidence="9">The sequence shown here is derived from an EMBL/GenBank/DDBJ whole genome shotgun (WGS) entry which is preliminary data.</text>
</comment>
<evidence type="ECO:0000256" key="2">
    <source>
        <dbReference type="ARBA" id="ARBA00004906"/>
    </source>
</evidence>
<dbReference type="Gene3D" id="3.30.70.330">
    <property type="match status" value="1"/>
</dbReference>
<dbReference type="GO" id="GO:0061630">
    <property type="term" value="F:ubiquitin protein ligase activity"/>
    <property type="evidence" value="ECO:0007669"/>
    <property type="project" value="UniProtKB-EC"/>
</dbReference>
<dbReference type="GO" id="GO:0046872">
    <property type="term" value="F:metal ion binding"/>
    <property type="evidence" value="ECO:0007669"/>
    <property type="project" value="UniProtKB-KW"/>
</dbReference>
<feature type="compositionally biased region" description="Polar residues" evidence="7">
    <location>
        <begin position="166"/>
        <end position="186"/>
    </location>
</feature>
<dbReference type="GO" id="GO:0003723">
    <property type="term" value="F:RNA binding"/>
    <property type="evidence" value="ECO:0007669"/>
    <property type="project" value="UniProtKB-UniRule"/>
</dbReference>
<protein>
    <recommendedName>
        <fullName evidence="3">RING-type E3 ubiquitin transferase</fullName>
        <ecNumber evidence="3">2.3.2.27</ecNumber>
    </recommendedName>
</protein>
<gene>
    <name evidence="9" type="ORF">OYC64_005858</name>
</gene>
<dbReference type="Proteomes" id="UP001619887">
    <property type="component" value="Unassembled WGS sequence"/>
</dbReference>
<dbReference type="SUPFAM" id="SSF54928">
    <property type="entry name" value="RNA-binding domain, RBD"/>
    <property type="match status" value="1"/>
</dbReference>
<dbReference type="InterPro" id="IPR009909">
    <property type="entry name" value="Nmi/IFP35_dom"/>
</dbReference>
<organism evidence="9 10">
    <name type="scientific">Pagothenia borchgrevinki</name>
    <name type="common">Bald rockcod</name>
    <name type="synonym">Trematomus borchgrevinki</name>
    <dbReference type="NCBI Taxonomy" id="8213"/>
    <lineage>
        <taxon>Eukaryota</taxon>
        <taxon>Metazoa</taxon>
        <taxon>Chordata</taxon>
        <taxon>Craniata</taxon>
        <taxon>Vertebrata</taxon>
        <taxon>Euteleostomi</taxon>
        <taxon>Actinopterygii</taxon>
        <taxon>Neopterygii</taxon>
        <taxon>Teleostei</taxon>
        <taxon>Neoteleostei</taxon>
        <taxon>Acanthomorphata</taxon>
        <taxon>Eupercaria</taxon>
        <taxon>Perciformes</taxon>
        <taxon>Notothenioidei</taxon>
        <taxon>Nototheniidae</taxon>
        <taxon>Pagothenia</taxon>
    </lineage>
</organism>
<dbReference type="InterPro" id="IPR039399">
    <property type="entry name" value="Deltex_C_sf"/>
</dbReference>
<feature type="region of interest" description="Disordered" evidence="7">
    <location>
        <begin position="152"/>
        <end position="246"/>
    </location>
</feature>